<comment type="similarity">
    <text evidence="2">Belongs to the tellurite-resistance/dicarboxylate transporter (TDT) family.</text>
</comment>
<feature type="transmembrane region" description="Helical" evidence="8">
    <location>
        <begin position="170"/>
        <end position="194"/>
    </location>
</feature>
<comment type="subcellular location">
    <subcellularLocation>
        <location evidence="1">Cell membrane</location>
        <topology evidence="1">Multi-pass membrane protein</topology>
    </subcellularLocation>
</comment>
<proteinExistence type="inferred from homology"/>
<evidence type="ECO:0000256" key="7">
    <source>
        <dbReference type="ARBA" id="ARBA00023136"/>
    </source>
</evidence>
<name>A0A916T619_9ACTN</name>
<protein>
    <submittedName>
        <fullName evidence="9">C4-dicarboxylate ABC transporter</fullName>
    </submittedName>
</protein>
<feature type="transmembrane region" description="Helical" evidence="8">
    <location>
        <begin position="238"/>
        <end position="260"/>
    </location>
</feature>
<feature type="transmembrane region" description="Helical" evidence="8">
    <location>
        <begin position="133"/>
        <end position="158"/>
    </location>
</feature>
<keyword evidence="7 8" id="KW-0472">Membrane</keyword>
<evidence type="ECO:0000256" key="4">
    <source>
        <dbReference type="ARBA" id="ARBA00022475"/>
    </source>
</evidence>
<dbReference type="RefSeq" id="WP_188586454.1">
    <property type="nucleotide sequence ID" value="NZ_BMGC01000011.1"/>
</dbReference>
<keyword evidence="3" id="KW-0813">Transport</keyword>
<dbReference type="CDD" id="cd09320">
    <property type="entry name" value="TDT_like_2"/>
    <property type="match status" value="1"/>
</dbReference>
<keyword evidence="5 8" id="KW-0812">Transmembrane</keyword>
<dbReference type="Proteomes" id="UP000621454">
    <property type="component" value="Unassembled WGS sequence"/>
</dbReference>
<feature type="transmembrane region" description="Helical" evidence="8">
    <location>
        <begin position="280"/>
        <end position="306"/>
    </location>
</feature>
<feature type="transmembrane region" description="Helical" evidence="8">
    <location>
        <begin position="103"/>
        <end position="121"/>
    </location>
</feature>
<feature type="transmembrane region" description="Helical" evidence="8">
    <location>
        <begin position="200"/>
        <end position="226"/>
    </location>
</feature>
<organism evidence="9 10">
    <name type="scientific">Gordonia jinhuaensis</name>
    <dbReference type="NCBI Taxonomy" id="1517702"/>
    <lineage>
        <taxon>Bacteria</taxon>
        <taxon>Bacillati</taxon>
        <taxon>Actinomycetota</taxon>
        <taxon>Actinomycetes</taxon>
        <taxon>Mycobacteriales</taxon>
        <taxon>Gordoniaceae</taxon>
        <taxon>Gordonia</taxon>
    </lineage>
</organism>
<dbReference type="PANTHER" id="PTHR31686">
    <property type="match status" value="1"/>
</dbReference>
<dbReference type="InterPro" id="IPR038665">
    <property type="entry name" value="Voltage-dep_anion_channel_sf"/>
</dbReference>
<feature type="transmembrane region" description="Helical" evidence="8">
    <location>
        <begin position="61"/>
        <end position="82"/>
    </location>
</feature>
<reference evidence="9" key="1">
    <citation type="journal article" date="2014" name="Int. J. Syst. Evol. Microbiol.">
        <title>Complete genome sequence of Corynebacterium casei LMG S-19264T (=DSM 44701T), isolated from a smear-ripened cheese.</title>
        <authorList>
            <consortium name="US DOE Joint Genome Institute (JGI-PGF)"/>
            <person name="Walter F."/>
            <person name="Albersmeier A."/>
            <person name="Kalinowski J."/>
            <person name="Ruckert C."/>
        </authorList>
    </citation>
    <scope>NUCLEOTIDE SEQUENCE</scope>
    <source>
        <strain evidence="9">CGMCC 1.12827</strain>
    </source>
</reference>
<sequence length="379" mass="39653">MTVTDTLRPRATDTEQRPAVRRRAQIFEHITPNWFASVMGTGIVANAAATLPGQIPGLHTFATIVWIAAVVALIAVSGAFVTHWVRHRDHARAHAADPVMVQFYGAVPMALLTVGAGTMLLGTDLLGPSVATAVFAVLWGVGTLIGLITSVAVPYVMITAHDHTAVTASPAWLMPIVPPMVSASTGALLVPHLAGGHPRLLMLVGCYALFGLSLVVGMMTMTLIYGRLIHGGVPPVQAAPTVWITLGLIGQSITAANLLGRDAPLVFTGHEAVVATGLHVFGIVYGLLMGGFGVLMFGLATLLTVYVARRGLQFSLTWWSFTFPVGTCVTGASALGAALSLNALDDVAVCLYALLVAAWVIVATQTLLGSFRGTLLRVV</sequence>
<dbReference type="InterPro" id="IPR004695">
    <property type="entry name" value="SLAC1/Mae1/Ssu1/TehA"/>
</dbReference>
<gene>
    <name evidence="9" type="ORF">GCM10011489_20070</name>
</gene>
<feature type="transmembrane region" description="Helical" evidence="8">
    <location>
        <begin position="318"/>
        <end position="339"/>
    </location>
</feature>
<evidence type="ECO:0000313" key="9">
    <source>
        <dbReference type="EMBL" id="GGB31838.1"/>
    </source>
</evidence>
<evidence type="ECO:0000256" key="6">
    <source>
        <dbReference type="ARBA" id="ARBA00022989"/>
    </source>
</evidence>
<dbReference type="GO" id="GO:0055085">
    <property type="term" value="P:transmembrane transport"/>
    <property type="evidence" value="ECO:0007669"/>
    <property type="project" value="InterPro"/>
</dbReference>
<comment type="caution">
    <text evidence="9">The sequence shown here is derived from an EMBL/GenBank/DDBJ whole genome shotgun (WGS) entry which is preliminary data.</text>
</comment>
<keyword evidence="4" id="KW-1003">Cell membrane</keyword>
<dbReference type="Gene3D" id="1.50.10.150">
    <property type="entry name" value="Voltage-dependent anion channel"/>
    <property type="match status" value="1"/>
</dbReference>
<dbReference type="Pfam" id="PF03595">
    <property type="entry name" value="SLAC1"/>
    <property type="match status" value="1"/>
</dbReference>
<reference evidence="9" key="2">
    <citation type="submission" date="2020-09" db="EMBL/GenBank/DDBJ databases">
        <authorList>
            <person name="Sun Q."/>
            <person name="Zhou Y."/>
        </authorList>
    </citation>
    <scope>NUCLEOTIDE SEQUENCE</scope>
    <source>
        <strain evidence="9">CGMCC 1.12827</strain>
    </source>
</reference>
<evidence type="ECO:0000256" key="8">
    <source>
        <dbReference type="SAM" id="Phobius"/>
    </source>
</evidence>
<evidence type="ECO:0000256" key="2">
    <source>
        <dbReference type="ARBA" id="ARBA00008566"/>
    </source>
</evidence>
<dbReference type="GO" id="GO:0005886">
    <property type="term" value="C:plasma membrane"/>
    <property type="evidence" value="ECO:0007669"/>
    <property type="project" value="UniProtKB-SubCell"/>
</dbReference>
<evidence type="ECO:0000256" key="5">
    <source>
        <dbReference type="ARBA" id="ARBA00022692"/>
    </source>
</evidence>
<accession>A0A916T619</accession>
<feature type="transmembrane region" description="Helical" evidence="8">
    <location>
        <begin position="351"/>
        <end position="371"/>
    </location>
</feature>
<dbReference type="PANTHER" id="PTHR31686:SF1">
    <property type="entry name" value="SULFITE EFFLUX PUMP SSU1"/>
    <property type="match status" value="1"/>
</dbReference>
<dbReference type="EMBL" id="BMGC01000011">
    <property type="protein sequence ID" value="GGB31838.1"/>
    <property type="molecule type" value="Genomic_DNA"/>
</dbReference>
<dbReference type="AlphaFoldDB" id="A0A916T619"/>
<dbReference type="InterPro" id="IPR051629">
    <property type="entry name" value="Sulfite_efflux_TDT"/>
</dbReference>
<evidence type="ECO:0000256" key="3">
    <source>
        <dbReference type="ARBA" id="ARBA00022448"/>
    </source>
</evidence>
<evidence type="ECO:0000313" key="10">
    <source>
        <dbReference type="Proteomes" id="UP000621454"/>
    </source>
</evidence>
<keyword evidence="6 8" id="KW-1133">Transmembrane helix</keyword>
<evidence type="ECO:0000256" key="1">
    <source>
        <dbReference type="ARBA" id="ARBA00004651"/>
    </source>
</evidence>
<keyword evidence="10" id="KW-1185">Reference proteome</keyword>